<dbReference type="RefSeq" id="WP_139000430.1">
    <property type="nucleotide sequence ID" value="NZ_BAABAV010000001.1"/>
</dbReference>
<dbReference type="EMBL" id="BAABAV010000001">
    <property type="protein sequence ID" value="GAA4269675.1"/>
    <property type="molecule type" value="Genomic_DNA"/>
</dbReference>
<feature type="region of interest" description="Disordered" evidence="1">
    <location>
        <begin position="1"/>
        <end position="28"/>
    </location>
</feature>
<protein>
    <recommendedName>
        <fullName evidence="4">DUF4412 domain-containing protein</fullName>
    </recommendedName>
</protein>
<name>A0ABP8EBP9_9FLAO</name>
<proteinExistence type="predicted"/>
<gene>
    <name evidence="2" type="ORF">GCM10022257_17760</name>
</gene>
<evidence type="ECO:0008006" key="4">
    <source>
        <dbReference type="Google" id="ProtNLM"/>
    </source>
</evidence>
<reference evidence="3" key="1">
    <citation type="journal article" date="2019" name="Int. J. Syst. Evol. Microbiol.">
        <title>The Global Catalogue of Microorganisms (GCM) 10K type strain sequencing project: providing services to taxonomists for standard genome sequencing and annotation.</title>
        <authorList>
            <consortium name="The Broad Institute Genomics Platform"/>
            <consortium name="The Broad Institute Genome Sequencing Center for Infectious Disease"/>
            <person name="Wu L."/>
            <person name="Ma J."/>
        </authorList>
    </citation>
    <scope>NUCLEOTIDE SEQUENCE [LARGE SCALE GENOMIC DNA]</scope>
    <source>
        <strain evidence="3">JCM 17452</strain>
    </source>
</reference>
<organism evidence="2 3">
    <name type="scientific">Hyunsoonleella aestuarii</name>
    <dbReference type="NCBI Taxonomy" id="912802"/>
    <lineage>
        <taxon>Bacteria</taxon>
        <taxon>Pseudomonadati</taxon>
        <taxon>Bacteroidota</taxon>
        <taxon>Flavobacteriia</taxon>
        <taxon>Flavobacteriales</taxon>
        <taxon>Flavobacteriaceae</taxon>
    </lineage>
</organism>
<comment type="caution">
    <text evidence="2">The sequence shown here is derived from an EMBL/GenBank/DDBJ whole genome shotgun (WGS) entry which is preliminary data.</text>
</comment>
<sequence>MDKLKQRAKEKGIKTSENVTYDNSSYDPNLKTEDDDFEALEINSPEDFFTMDVVMSLYNENGNLVQTSYFDKETIAMRTDSKVNPKPIYHDREGKFYAFNIEDNQYESMSILPPSSMGFMMAGMIPQFYKLPQNPYLQAFEALSKLDISISFYVMELSFIYKPEHFDNNDFYIKTEVNYNGGMCIKYSYNDKDYNGSYIVFDKEDRLREFYINAPNNQASNNNKNQTGKFIFSYNPVDVKLPDSVEQSLVPGPLGKIIPLEKGLEPWKHNKADKQKN</sequence>
<accession>A0ABP8EBP9</accession>
<evidence type="ECO:0000313" key="2">
    <source>
        <dbReference type="EMBL" id="GAA4269675.1"/>
    </source>
</evidence>
<evidence type="ECO:0000313" key="3">
    <source>
        <dbReference type="Proteomes" id="UP001500027"/>
    </source>
</evidence>
<keyword evidence="3" id="KW-1185">Reference proteome</keyword>
<feature type="compositionally biased region" description="Basic and acidic residues" evidence="1">
    <location>
        <begin position="1"/>
        <end position="14"/>
    </location>
</feature>
<feature type="compositionally biased region" description="Polar residues" evidence="1">
    <location>
        <begin position="15"/>
        <end position="27"/>
    </location>
</feature>
<evidence type="ECO:0000256" key="1">
    <source>
        <dbReference type="SAM" id="MobiDB-lite"/>
    </source>
</evidence>
<dbReference type="Proteomes" id="UP001500027">
    <property type="component" value="Unassembled WGS sequence"/>
</dbReference>